<dbReference type="PANTHER" id="PTHR37389">
    <property type="entry name" value="NODULIN-24"/>
    <property type="match status" value="1"/>
</dbReference>
<feature type="region of interest" description="Disordered" evidence="1">
    <location>
        <begin position="159"/>
        <end position="203"/>
    </location>
</feature>
<dbReference type="InterPro" id="IPR010800">
    <property type="entry name" value="GRP"/>
</dbReference>
<protein>
    <recommendedName>
        <fullName evidence="5">Glycine-rich protein</fullName>
    </recommendedName>
</protein>
<dbReference type="AlphaFoldDB" id="A0AA35UPP9"/>
<proteinExistence type="predicted"/>
<gene>
    <name evidence="3" type="ORF">LSALG_LOCUS3347</name>
</gene>
<keyword evidence="4" id="KW-1185">Reference proteome</keyword>
<keyword evidence="2" id="KW-0732">Signal</keyword>
<feature type="compositionally biased region" description="Low complexity" evidence="1">
    <location>
        <begin position="186"/>
        <end position="197"/>
    </location>
</feature>
<feature type="region of interest" description="Disordered" evidence="1">
    <location>
        <begin position="97"/>
        <end position="141"/>
    </location>
</feature>
<dbReference type="Proteomes" id="UP001177003">
    <property type="component" value="Chromosome 0"/>
</dbReference>
<evidence type="ECO:0000313" key="3">
    <source>
        <dbReference type="EMBL" id="CAI9262616.1"/>
    </source>
</evidence>
<sequence length="256" mass="27547">MASKTFLLLVIALATVLLITSEMAAARDLASNNDSELEDGKYGRDDRGYYNGGHGGYNNGGGHGRGRCRYGCCGGGRYYNGGCRCCSTSTEATAYKQAHEQGEDESRSLRCSNRSNSINNQGRGRGRGRSSNNHIGGCRGGNSFQHRESGCVYAHENENTTEDIPSETPIPSSPQPAIPKSLTPVSSIGSASTTSSSTGGGAPKRFRTLKDLCEDCEELLLLNDSKEPTTYTLASKHKEWNDAMRCQLDAIKKNKT</sequence>
<evidence type="ECO:0000313" key="4">
    <source>
        <dbReference type="Proteomes" id="UP001177003"/>
    </source>
</evidence>
<name>A0AA35UPP9_LACSI</name>
<accession>A0AA35UPP9</accession>
<feature type="chain" id="PRO_5041311876" description="Glycine-rich protein" evidence="2">
    <location>
        <begin position="27"/>
        <end position="256"/>
    </location>
</feature>
<organism evidence="3 4">
    <name type="scientific">Lactuca saligna</name>
    <name type="common">Willowleaf lettuce</name>
    <dbReference type="NCBI Taxonomy" id="75948"/>
    <lineage>
        <taxon>Eukaryota</taxon>
        <taxon>Viridiplantae</taxon>
        <taxon>Streptophyta</taxon>
        <taxon>Embryophyta</taxon>
        <taxon>Tracheophyta</taxon>
        <taxon>Spermatophyta</taxon>
        <taxon>Magnoliopsida</taxon>
        <taxon>eudicotyledons</taxon>
        <taxon>Gunneridae</taxon>
        <taxon>Pentapetalae</taxon>
        <taxon>asterids</taxon>
        <taxon>campanulids</taxon>
        <taxon>Asterales</taxon>
        <taxon>Asteraceae</taxon>
        <taxon>Cichorioideae</taxon>
        <taxon>Cichorieae</taxon>
        <taxon>Lactucinae</taxon>
        <taxon>Lactuca</taxon>
    </lineage>
</organism>
<evidence type="ECO:0000256" key="1">
    <source>
        <dbReference type="SAM" id="MobiDB-lite"/>
    </source>
</evidence>
<evidence type="ECO:0008006" key="5">
    <source>
        <dbReference type="Google" id="ProtNLM"/>
    </source>
</evidence>
<dbReference type="EMBL" id="OX465086">
    <property type="protein sequence ID" value="CAI9262616.1"/>
    <property type="molecule type" value="Genomic_DNA"/>
</dbReference>
<feature type="compositionally biased region" description="Basic and acidic residues" evidence="1">
    <location>
        <begin position="97"/>
        <end position="108"/>
    </location>
</feature>
<evidence type="ECO:0000256" key="2">
    <source>
        <dbReference type="SAM" id="SignalP"/>
    </source>
</evidence>
<feature type="compositionally biased region" description="Low complexity" evidence="1">
    <location>
        <begin position="109"/>
        <end position="122"/>
    </location>
</feature>
<dbReference type="Pfam" id="PF07172">
    <property type="entry name" value="GRP"/>
    <property type="match status" value="1"/>
</dbReference>
<dbReference type="PANTHER" id="PTHR37389:SF41">
    <property type="entry name" value="GLYCINE-RICH PROTEIN 3 SHORT ISOFORM-LIKE"/>
    <property type="match status" value="1"/>
</dbReference>
<feature type="signal peptide" evidence="2">
    <location>
        <begin position="1"/>
        <end position="26"/>
    </location>
</feature>
<reference evidence="3" key="1">
    <citation type="submission" date="2023-04" db="EMBL/GenBank/DDBJ databases">
        <authorList>
            <person name="Vijverberg K."/>
            <person name="Xiong W."/>
            <person name="Schranz E."/>
        </authorList>
    </citation>
    <scope>NUCLEOTIDE SEQUENCE</scope>
</reference>